<dbReference type="FunFam" id="2.40.10.10:FF:000068">
    <property type="entry name" value="transmembrane protease serine 2"/>
    <property type="match status" value="1"/>
</dbReference>
<dbReference type="InterPro" id="IPR050227">
    <property type="entry name" value="Rab"/>
</dbReference>
<dbReference type="PROSITE" id="PS00134">
    <property type="entry name" value="TRYPSIN_HIS"/>
    <property type="match status" value="1"/>
</dbReference>
<dbReference type="Gene3D" id="2.40.10.10">
    <property type="entry name" value="Trypsin-like serine proteases"/>
    <property type="match status" value="1"/>
</dbReference>
<dbReference type="eggNOG" id="KOG3627">
    <property type="taxonomic scope" value="Eukaryota"/>
</dbReference>
<dbReference type="SMART" id="SM00175">
    <property type="entry name" value="RAB"/>
    <property type="match status" value="1"/>
</dbReference>
<dbReference type="PROSITE" id="PS51421">
    <property type="entry name" value="RAS"/>
    <property type="match status" value="1"/>
</dbReference>
<dbReference type="VEuPathDB" id="VectorBase:CQUJHB002203"/>
<dbReference type="PROSITE" id="PS51419">
    <property type="entry name" value="RAB"/>
    <property type="match status" value="1"/>
</dbReference>
<dbReference type="SMART" id="SM00174">
    <property type="entry name" value="RHO"/>
    <property type="match status" value="1"/>
</dbReference>
<keyword evidence="1" id="KW-0547">Nucleotide-binding</keyword>
<dbReference type="PROSITE" id="PS50240">
    <property type="entry name" value="TRYPSIN_DOM"/>
    <property type="match status" value="1"/>
</dbReference>
<organism>
    <name type="scientific">Culex quinquefasciatus</name>
    <name type="common">Southern house mosquito</name>
    <name type="synonym">Culex pungens</name>
    <dbReference type="NCBI Taxonomy" id="7176"/>
    <lineage>
        <taxon>Eukaryota</taxon>
        <taxon>Metazoa</taxon>
        <taxon>Ecdysozoa</taxon>
        <taxon>Arthropoda</taxon>
        <taxon>Hexapoda</taxon>
        <taxon>Insecta</taxon>
        <taxon>Pterygota</taxon>
        <taxon>Neoptera</taxon>
        <taxon>Endopterygota</taxon>
        <taxon>Diptera</taxon>
        <taxon>Nematocera</taxon>
        <taxon>Culicoidea</taxon>
        <taxon>Culicidae</taxon>
        <taxon>Culicinae</taxon>
        <taxon>Culicini</taxon>
        <taxon>Culex</taxon>
        <taxon>Culex</taxon>
    </lineage>
</organism>
<evidence type="ECO:0000256" key="1">
    <source>
        <dbReference type="ARBA" id="ARBA00022741"/>
    </source>
</evidence>
<dbReference type="InterPro" id="IPR027417">
    <property type="entry name" value="P-loop_NTPase"/>
</dbReference>
<dbReference type="GO" id="GO:0006508">
    <property type="term" value="P:proteolysis"/>
    <property type="evidence" value="ECO:0007669"/>
    <property type="project" value="InterPro"/>
</dbReference>
<dbReference type="InterPro" id="IPR005225">
    <property type="entry name" value="Small_GTP-bd"/>
</dbReference>
<dbReference type="KEGG" id="cqu:CpipJ_CPIJ004642"/>
<dbReference type="SUPFAM" id="SSF50494">
    <property type="entry name" value="Trypsin-like serine proteases"/>
    <property type="match status" value="1"/>
</dbReference>
<accession>B0WBU3</accession>
<dbReference type="SMART" id="SM00020">
    <property type="entry name" value="Tryp_SPc"/>
    <property type="match status" value="1"/>
</dbReference>
<dbReference type="NCBIfam" id="TIGR00231">
    <property type="entry name" value="small_GTP"/>
    <property type="match status" value="1"/>
</dbReference>
<evidence type="ECO:0000259" key="5">
    <source>
        <dbReference type="PROSITE" id="PS50240"/>
    </source>
</evidence>
<dbReference type="InterPro" id="IPR009003">
    <property type="entry name" value="Peptidase_S1_PA"/>
</dbReference>
<evidence type="ECO:0000256" key="4">
    <source>
        <dbReference type="ARBA" id="ARBA00024195"/>
    </source>
</evidence>
<dbReference type="GO" id="GO:0005525">
    <property type="term" value="F:GTP binding"/>
    <property type="evidence" value="ECO:0007669"/>
    <property type="project" value="UniProtKB-KW"/>
</dbReference>
<dbReference type="EnsemblMetazoa" id="CPIJ004642-RA">
    <property type="protein sequence ID" value="CPIJ004642-PA"/>
    <property type="gene ID" value="CPIJ004642"/>
</dbReference>
<dbReference type="STRING" id="7176.B0WBU3"/>
<name>B0WBU3_CULQU</name>
<dbReference type="CDD" id="cd00190">
    <property type="entry name" value="Tryp_SPc"/>
    <property type="match status" value="1"/>
</dbReference>
<dbReference type="InterPro" id="IPR001806">
    <property type="entry name" value="Small_GTPase"/>
</dbReference>
<feature type="domain" description="Peptidase S1" evidence="5">
    <location>
        <begin position="143"/>
        <end position="283"/>
    </location>
</feature>
<evidence type="ECO:0000313" key="6">
    <source>
        <dbReference type="EMBL" id="EDS42873.1"/>
    </source>
</evidence>
<sequence>MYLEDRTVRLQLWDTAGQERFRSLIPSYIRDSTVAVVVYDITNANSFHQTSKWIDDVRTERGSDVIIMLVGNKTDLSDKRQVSTEEGERKAKELNVMFIETSAKAGYNVKQLFRRVAAALPGMDSTENKPPEDKPLNACNGRIIGGYQADISQIPFQVALNLNRGPSCGGSLISSRWVLTAAHCVQRLGTTDGLQVRINSTYGLAHGRVVNIESLVMHPKYNPLSIDYDFALLELEEEIKLGEEFYAVELPKQDEPVEDGTCLQVSGWGKTEDEDFGSEDLRL</sequence>
<dbReference type="Pfam" id="PF00071">
    <property type="entry name" value="Ras"/>
    <property type="match status" value="1"/>
</dbReference>
<dbReference type="SMART" id="SM00173">
    <property type="entry name" value="RAS"/>
    <property type="match status" value="1"/>
</dbReference>
<dbReference type="CDD" id="cd01861">
    <property type="entry name" value="Rab6"/>
    <property type="match status" value="1"/>
</dbReference>
<dbReference type="PANTHER" id="PTHR47977">
    <property type="entry name" value="RAS-RELATED PROTEIN RAB"/>
    <property type="match status" value="1"/>
</dbReference>
<keyword evidence="8" id="KW-1185">Reference proteome</keyword>
<dbReference type="HOGENOM" id="CLU_984345_0_0_1"/>
<dbReference type="InterPro" id="IPR001254">
    <property type="entry name" value="Trypsin_dom"/>
</dbReference>
<dbReference type="VEuPathDB" id="VectorBase:CQUJHB015483"/>
<proteinExistence type="inferred from homology"/>
<dbReference type="GO" id="GO:0004252">
    <property type="term" value="F:serine-type endopeptidase activity"/>
    <property type="evidence" value="ECO:0007669"/>
    <property type="project" value="InterPro"/>
</dbReference>
<dbReference type="InterPro" id="IPR018114">
    <property type="entry name" value="TRYPSIN_HIS"/>
</dbReference>
<reference evidence="6" key="1">
    <citation type="submission" date="2007-03" db="EMBL/GenBank/DDBJ databases">
        <title>Annotation of Culex pipiens quinquefasciatus.</title>
        <authorList>
            <consortium name="The Broad Institute Genome Sequencing Platform"/>
            <person name="Atkinson P.W."/>
            <person name="Hemingway J."/>
            <person name="Christensen B.M."/>
            <person name="Higgs S."/>
            <person name="Kodira C."/>
            <person name="Hannick L."/>
            <person name="Megy K."/>
            <person name="O'Leary S."/>
            <person name="Pearson M."/>
            <person name="Haas B.J."/>
            <person name="Mauceli E."/>
            <person name="Wortman J.R."/>
            <person name="Lee N.H."/>
            <person name="Guigo R."/>
            <person name="Stanke M."/>
            <person name="Alvarado L."/>
            <person name="Amedeo P."/>
            <person name="Antoine C.H."/>
            <person name="Arensburger P."/>
            <person name="Bidwell S.L."/>
            <person name="Crawford M."/>
            <person name="Camaro F."/>
            <person name="Devon K."/>
            <person name="Engels R."/>
            <person name="Hammond M."/>
            <person name="Howarth C."/>
            <person name="Koehrsen M."/>
            <person name="Lawson D."/>
            <person name="Montgomery P."/>
            <person name="Nene V."/>
            <person name="Nusbaum C."/>
            <person name="Puiu D."/>
            <person name="Romero-Severson J."/>
            <person name="Severson D.W."/>
            <person name="Shumway M."/>
            <person name="Sisk P."/>
            <person name="Stolte C."/>
            <person name="Zeng Q."/>
            <person name="Eisenstadt E."/>
            <person name="Fraser-Liggett C."/>
            <person name="Strausberg R."/>
            <person name="Galagan J."/>
            <person name="Birren B."/>
            <person name="Collins F.H."/>
        </authorList>
    </citation>
    <scope>NUCLEOTIDE SEQUENCE [LARGE SCALE GENOMIC DNA]</scope>
    <source>
        <strain evidence="6">JHB</strain>
    </source>
</reference>
<reference evidence="7" key="2">
    <citation type="submission" date="2021-02" db="UniProtKB">
        <authorList>
            <consortium name="EnsemblMetazoa"/>
        </authorList>
    </citation>
    <scope>IDENTIFICATION</scope>
    <source>
        <strain evidence="7">JHB</strain>
    </source>
</reference>
<dbReference type="AlphaFoldDB" id="B0WBU3"/>
<protein>
    <submittedName>
        <fullName evidence="6 7">Trypsin</fullName>
    </submittedName>
</protein>
<dbReference type="eggNOG" id="KOG0094">
    <property type="taxonomic scope" value="Eukaryota"/>
</dbReference>
<evidence type="ECO:0000313" key="8">
    <source>
        <dbReference type="Proteomes" id="UP000002320"/>
    </source>
</evidence>
<gene>
    <name evidence="7" type="primary">6036084</name>
    <name evidence="6" type="ORF">CpipJ_CPIJ004642</name>
</gene>
<dbReference type="FunFam" id="3.40.50.300:FF:003217">
    <property type="entry name" value="RAB41, member RAS oncogene family, transcript variant X1"/>
    <property type="match status" value="1"/>
</dbReference>
<keyword evidence="2" id="KW-0342">GTP-binding</keyword>
<dbReference type="PRINTS" id="PR00449">
    <property type="entry name" value="RASTRNSFRMNG"/>
</dbReference>
<dbReference type="Proteomes" id="UP000002320">
    <property type="component" value="Unassembled WGS sequence"/>
</dbReference>
<dbReference type="VEuPathDB" id="VectorBase:CPIJ004642"/>
<evidence type="ECO:0000256" key="2">
    <source>
        <dbReference type="ARBA" id="ARBA00023134"/>
    </source>
</evidence>
<dbReference type="GO" id="GO:0003924">
    <property type="term" value="F:GTPase activity"/>
    <property type="evidence" value="ECO:0007669"/>
    <property type="project" value="InterPro"/>
</dbReference>
<comment type="similarity">
    <text evidence="4">Belongs to the peptidase S1 family. CLIP subfamily.</text>
</comment>
<dbReference type="InterPro" id="IPR043504">
    <property type="entry name" value="Peptidase_S1_PA_chymotrypsin"/>
</dbReference>
<evidence type="ECO:0000256" key="3">
    <source>
        <dbReference type="ARBA" id="ARBA00023157"/>
    </source>
</evidence>
<dbReference type="InParanoid" id="B0WBU3"/>
<dbReference type="SUPFAM" id="SSF52540">
    <property type="entry name" value="P-loop containing nucleoside triphosphate hydrolases"/>
    <property type="match status" value="1"/>
</dbReference>
<dbReference type="OrthoDB" id="10059102at2759"/>
<dbReference type="EMBL" id="DS231882">
    <property type="protein sequence ID" value="EDS42873.1"/>
    <property type="molecule type" value="Genomic_DNA"/>
</dbReference>
<evidence type="ECO:0000313" key="7">
    <source>
        <dbReference type="EnsemblMetazoa" id="CPIJ004642-PA"/>
    </source>
</evidence>
<dbReference type="Pfam" id="PF00089">
    <property type="entry name" value="Trypsin"/>
    <property type="match status" value="1"/>
</dbReference>
<dbReference type="MEROPS" id="S01.130"/>
<dbReference type="Gene3D" id="3.40.50.300">
    <property type="entry name" value="P-loop containing nucleotide triphosphate hydrolases"/>
    <property type="match status" value="1"/>
</dbReference>
<keyword evidence="3" id="KW-1015">Disulfide bond</keyword>